<name>A0A183LRL6_9TREM</name>
<sequence>MKTSTSEGKHGIQPIDWMQLDNLYFVDDLALLSHAQQQIQVMTTSVASCSVPIGLNIYKGKCKIFKHTQRAPIQSHMMEKLWKGVECFT</sequence>
<dbReference type="AlphaFoldDB" id="A0A183LRL6"/>
<organism evidence="1 2">
    <name type="scientific">Schistosoma margrebowiei</name>
    <dbReference type="NCBI Taxonomy" id="48269"/>
    <lineage>
        <taxon>Eukaryota</taxon>
        <taxon>Metazoa</taxon>
        <taxon>Spiralia</taxon>
        <taxon>Lophotrochozoa</taxon>
        <taxon>Platyhelminthes</taxon>
        <taxon>Trematoda</taxon>
        <taxon>Digenea</taxon>
        <taxon>Strigeidida</taxon>
        <taxon>Schistosomatoidea</taxon>
        <taxon>Schistosomatidae</taxon>
        <taxon>Schistosoma</taxon>
    </lineage>
</organism>
<accession>A0A183LRL6</accession>
<dbReference type="Proteomes" id="UP000277204">
    <property type="component" value="Unassembled WGS sequence"/>
</dbReference>
<protein>
    <submittedName>
        <fullName evidence="1">Uncharacterized protein</fullName>
    </submittedName>
</protein>
<reference evidence="1 2" key="1">
    <citation type="submission" date="2018-11" db="EMBL/GenBank/DDBJ databases">
        <authorList>
            <consortium name="Pathogen Informatics"/>
        </authorList>
    </citation>
    <scope>NUCLEOTIDE SEQUENCE [LARGE SCALE GENOMIC DNA]</scope>
    <source>
        <strain evidence="1 2">Zambia</strain>
    </source>
</reference>
<dbReference type="EMBL" id="UZAI01002401">
    <property type="protein sequence ID" value="VDO71172.1"/>
    <property type="molecule type" value="Genomic_DNA"/>
</dbReference>
<gene>
    <name evidence="1" type="ORF">SMRZ_LOCUS6441</name>
</gene>
<evidence type="ECO:0000313" key="2">
    <source>
        <dbReference type="Proteomes" id="UP000277204"/>
    </source>
</evidence>
<keyword evidence="2" id="KW-1185">Reference proteome</keyword>
<proteinExistence type="predicted"/>
<evidence type="ECO:0000313" key="1">
    <source>
        <dbReference type="EMBL" id="VDO71172.1"/>
    </source>
</evidence>